<protein>
    <recommendedName>
        <fullName evidence="3">2-keto-4-pentenoate hydratase</fullName>
    </recommendedName>
</protein>
<gene>
    <name evidence="1" type="ORF">A8M32_25445</name>
</gene>
<accession>A0A1E3V4K7</accession>
<reference evidence="2" key="1">
    <citation type="submission" date="2016-05" db="EMBL/GenBank/DDBJ databases">
        <authorList>
            <person name="Li Y."/>
        </authorList>
    </citation>
    <scope>NUCLEOTIDE SEQUENCE [LARGE SCALE GENOMIC DNA]</scope>
    <source>
        <strain evidence="2">YIC4027</strain>
    </source>
</reference>
<dbReference type="PANTHER" id="PTHR30143">
    <property type="entry name" value="ACID HYDRATASE"/>
    <property type="match status" value="1"/>
</dbReference>
<name>A0A1E3V4K7_9HYPH</name>
<dbReference type="InterPro" id="IPR036663">
    <property type="entry name" value="Fumarylacetoacetase_C_sf"/>
</dbReference>
<comment type="caution">
    <text evidence="1">The sequence shown here is derived from an EMBL/GenBank/DDBJ whole genome shotgun (WGS) entry which is preliminary data.</text>
</comment>
<dbReference type="Proteomes" id="UP000094342">
    <property type="component" value="Unassembled WGS sequence"/>
</dbReference>
<dbReference type="SUPFAM" id="SSF56529">
    <property type="entry name" value="FAH"/>
    <property type="match status" value="1"/>
</dbReference>
<sequence length="184" mass="19811">MFSNTELFFGPLAKDEVFVDAAKVPISNLNQPLAEVEIALKIGRWPPDCRSPLFTEMSVCVEIPATVLPLPAKASLLGQVTDRAGAGALWLGEPHPFDARALMSEIKVELSHNDDPVQEGSSLNIQAGPLGVAFEFLALALRYGANLKEGQWIATGGLRPSNPISADTQMAIRHPWGVSSLHFV</sequence>
<evidence type="ECO:0000313" key="2">
    <source>
        <dbReference type="Proteomes" id="UP000094342"/>
    </source>
</evidence>
<dbReference type="STRING" id="1752398.A8M32_25445"/>
<organism evidence="1 2">
    <name type="scientific">Sinorhizobium alkalisoli</name>
    <dbReference type="NCBI Taxonomy" id="1752398"/>
    <lineage>
        <taxon>Bacteria</taxon>
        <taxon>Pseudomonadati</taxon>
        <taxon>Pseudomonadota</taxon>
        <taxon>Alphaproteobacteria</taxon>
        <taxon>Hyphomicrobiales</taxon>
        <taxon>Rhizobiaceae</taxon>
        <taxon>Sinorhizobium/Ensifer group</taxon>
        <taxon>Sinorhizobium</taxon>
    </lineage>
</organism>
<evidence type="ECO:0000313" key="1">
    <source>
        <dbReference type="EMBL" id="ODR88357.1"/>
    </source>
</evidence>
<dbReference type="PANTHER" id="PTHR30143:SF0">
    <property type="entry name" value="2-KETO-4-PENTENOATE HYDRATASE"/>
    <property type="match status" value="1"/>
</dbReference>
<evidence type="ECO:0008006" key="3">
    <source>
        <dbReference type="Google" id="ProtNLM"/>
    </source>
</evidence>
<dbReference type="AlphaFoldDB" id="A0A1E3V4K7"/>
<dbReference type="InterPro" id="IPR050772">
    <property type="entry name" value="Hydratase-Decarb/MhpD_sf"/>
</dbReference>
<dbReference type="GO" id="GO:0005737">
    <property type="term" value="C:cytoplasm"/>
    <property type="evidence" value="ECO:0007669"/>
    <property type="project" value="TreeGrafter"/>
</dbReference>
<dbReference type="Gene3D" id="3.90.850.10">
    <property type="entry name" value="Fumarylacetoacetase-like, C-terminal domain"/>
    <property type="match status" value="1"/>
</dbReference>
<dbReference type="EMBL" id="LYBW01000065">
    <property type="protein sequence ID" value="ODR88357.1"/>
    <property type="molecule type" value="Genomic_DNA"/>
</dbReference>
<dbReference type="GO" id="GO:0008684">
    <property type="term" value="F:2-oxopent-4-enoate hydratase activity"/>
    <property type="evidence" value="ECO:0007669"/>
    <property type="project" value="TreeGrafter"/>
</dbReference>
<proteinExistence type="predicted"/>
<keyword evidence="2" id="KW-1185">Reference proteome</keyword>